<evidence type="ECO:0000256" key="1">
    <source>
        <dbReference type="ARBA" id="ARBA00004613"/>
    </source>
</evidence>
<dbReference type="AlphaFoldDB" id="A0A7J6WJ95"/>
<dbReference type="PANTHER" id="PTHR33920">
    <property type="entry name" value="THIONIN-2.1-RELATED"/>
    <property type="match status" value="1"/>
</dbReference>
<dbReference type="SUPFAM" id="SSF57429">
    <property type="entry name" value="Crambin-like"/>
    <property type="match status" value="1"/>
</dbReference>
<dbReference type="Proteomes" id="UP000554482">
    <property type="component" value="Unassembled WGS sequence"/>
</dbReference>
<name>A0A7J6WJ95_THATH</name>
<feature type="chain" id="PRO_5029543495" evidence="6">
    <location>
        <begin position="19"/>
        <end position="138"/>
    </location>
</feature>
<keyword evidence="4" id="KW-0611">Plant defense</keyword>
<proteinExistence type="predicted"/>
<keyword evidence="2" id="KW-0964">Secreted</keyword>
<evidence type="ECO:0000256" key="5">
    <source>
        <dbReference type="ARBA" id="ARBA00023157"/>
    </source>
</evidence>
<gene>
    <name evidence="7" type="ORF">FRX31_013375</name>
</gene>
<dbReference type="Gene3D" id="3.30.1350.10">
    <property type="entry name" value="Thionin-like"/>
    <property type="match status" value="1"/>
</dbReference>
<keyword evidence="8" id="KW-1185">Reference proteome</keyword>
<feature type="signal peptide" evidence="6">
    <location>
        <begin position="1"/>
        <end position="18"/>
    </location>
</feature>
<reference evidence="7 8" key="1">
    <citation type="submission" date="2020-06" db="EMBL/GenBank/DDBJ databases">
        <title>Transcriptomic and genomic resources for Thalictrum thalictroides and T. hernandezii: Facilitating candidate gene discovery in an emerging model plant lineage.</title>
        <authorList>
            <person name="Arias T."/>
            <person name="Riano-Pachon D.M."/>
            <person name="Di Stilio V.S."/>
        </authorList>
    </citation>
    <scope>NUCLEOTIDE SEQUENCE [LARGE SCALE GENOMIC DNA]</scope>
    <source>
        <strain evidence="8">cv. WT478/WT964</strain>
        <tissue evidence="7">Leaves</tissue>
    </source>
</reference>
<dbReference type="PROSITE" id="PS00271">
    <property type="entry name" value="THIONIN"/>
    <property type="match status" value="1"/>
</dbReference>
<evidence type="ECO:0000256" key="4">
    <source>
        <dbReference type="ARBA" id="ARBA00022821"/>
    </source>
</evidence>
<sequence length="138" mass="14147">MEGKTVIMGVLILSLVLAQVQVEARVCCQGPWGRTCYVSCSLTPVAAWGGCASACGCVDVSGECPSGYPSLISLLKNSAGASFNRYCKVGCASSVYATLQNSGQDAGEEIMKEAVEHCTNACSSFGTKGSTTSALEVA</sequence>
<accession>A0A7J6WJ95</accession>
<keyword evidence="5" id="KW-1015">Disulfide bond</keyword>
<evidence type="ECO:0000313" key="7">
    <source>
        <dbReference type="EMBL" id="KAF5197038.1"/>
    </source>
</evidence>
<comment type="caution">
    <text evidence="7">The sequence shown here is derived from an EMBL/GenBank/DDBJ whole genome shotgun (WGS) entry which is preliminary data.</text>
</comment>
<dbReference type="InterPro" id="IPR036391">
    <property type="entry name" value="Thionin-like_sf"/>
</dbReference>
<evidence type="ECO:0000256" key="2">
    <source>
        <dbReference type="ARBA" id="ARBA00022525"/>
    </source>
</evidence>
<dbReference type="GO" id="GO:0090729">
    <property type="term" value="F:toxin activity"/>
    <property type="evidence" value="ECO:0007669"/>
    <property type="project" value="UniProtKB-KW"/>
</dbReference>
<keyword evidence="3" id="KW-0800">Toxin</keyword>
<evidence type="ECO:0000313" key="8">
    <source>
        <dbReference type="Proteomes" id="UP000554482"/>
    </source>
</evidence>
<dbReference type="GO" id="GO:0006952">
    <property type="term" value="P:defense response"/>
    <property type="evidence" value="ECO:0007669"/>
    <property type="project" value="UniProtKB-KW"/>
</dbReference>
<dbReference type="Pfam" id="PF00321">
    <property type="entry name" value="Thionin"/>
    <property type="match status" value="1"/>
</dbReference>
<protein>
    <submittedName>
        <fullName evidence="7">Thionin</fullName>
    </submittedName>
</protein>
<keyword evidence="6" id="KW-0732">Signal</keyword>
<evidence type="ECO:0000256" key="3">
    <source>
        <dbReference type="ARBA" id="ARBA00022656"/>
    </source>
</evidence>
<dbReference type="PANTHER" id="PTHR33920:SF2">
    <property type="entry name" value="THIONIN-2.1-RELATED"/>
    <property type="match status" value="1"/>
</dbReference>
<dbReference type="GO" id="GO:0005576">
    <property type="term" value="C:extracellular region"/>
    <property type="evidence" value="ECO:0007669"/>
    <property type="project" value="UniProtKB-SubCell"/>
</dbReference>
<dbReference type="InterPro" id="IPR001010">
    <property type="entry name" value="Thionin"/>
</dbReference>
<dbReference type="EMBL" id="JABWDY010015177">
    <property type="protein sequence ID" value="KAF5197038.1"/>
    <property type="molecule type" value="Genomic_DNA"/>
</dbReference>
<organism evidence="7 8">
    <name type="scientific">Thalictrum thalictroides</name>
    <name type="common">Rue-anemone</name>
    <name type="synonym">Anemone thalictroides</name>
    <dbReference type="NCBI Taxonomy" id="46969"/>
    <lineage>
        <taxon>Eukaryota</taxon>
        <taxon>Viridiplantae</taxon>
        <taxon>Streptophyta</taxon>
        <taxon>Embryophyta</taxon>
        <taxon>Tracheophyta</taxon>
        <taxon>Spermatophyta</taxon>
        <taxon>Magnoliopsida</taxon>
        <taxon>Ranunculales</taxon>
        <taxon>Ranunculaceae</taxon>
        <taxon>Thalictroideae</taxon>
        <taxon>Thalictrum</taxon>
    </lineage>
</organism>
<evidence type="ECO:0000256" key="6">
    <source>
        <dbReference type="SAM" id="SignalP"/>
    </source>
</evidence>
<comment type="subcellular location">
    <subcellularLocation>
        <location evidence="1">Secreted</location>
    </subcellularLocation>
</comment>